<evidence type="ECO:0000313" key="3">
    <source>
        <dbReference type="Proteomes" id="UP000692954"/>
    </source>
</evidence>
<dbReference type="Pfam" id="PF13499">
    <property type="entry name" value="EF-hand_7"/>
    <property type="match status" value="1"/>
</dbReference>
<reference evidence="2" key="1">
    <citation type="submission" date="2021-01" db="EMBL/GenBank/DDBJ databases">
        <authorList>
            <consortium name="Genoscope - CEA"/>
            <person name="William W."/>
        </authorList>
    </citation>
    <scope>NUCLEOTIDE SEQUENCE</scope>
</reference>
<proteinExistence type="predicted"/>
<sequence length="95" mass="10992">MSFREILNDTQRIKKITKIAFNALDEDDSGFLERKELITILNNCADILKIDRPSSEEMDEILKEFDDNGDGRVSENEFLKLIEQVLGIMAKIEEK</sequence>
<evidence type="ECO:0000313" key="2">
    <source>
        <dbReference type="EMBL" id="CAD8046277.1"/>
    </source>
</evidence>
<feature type="domain" description="EF-hand" evidence="1">
    <location>
        <begin position="53"/>
        <end position="88"/>
    </location>
</feature>
<organism evidence="2 3">
    <name type="scientific">Paramecium sonneborni</name>
    <dbReference type="NCBI Taxonomy" id="65129"/>
    <lineage>
        <taxon>Eukaryota</taxon>
        <taxon>Sar</taxon>
        <taxon>Alveolata</taxon>
        <taxon>Ciliophora</taxon>
        <taxon>Intramacronucleata</taxon>
        <taxon>Oligohymenophorea</taxon>
        <taxon>Peniculida</taxon>
        <taxon>Parameciidae</taxon>
        <taxon>Paramecium</taxon>
    </lineage>
</organism>
<keyword evidence="3" id="KW-1185">Reference proteome</keyword>
<dbReference type="PROSITE" id="PS00018">
    <property type="entry name" value="EF_HAND_1"/>
    <property type="match status" value="2"/>
</dbReference>
<dbReference type="EMBL" id="CAJJDN010000001">
    <property type="protein sequence ID" value="CAD8046277.1"/>
    <property type="molecule type" value="Genomic_DNA"/>
</dbReference>
<dbReference type="GO" id="GO:0005509">
    <property type="term" value="F:calcium ion binding"/>
    <property type="evidence" value="ECO:0007669"/>
    <property type="project" value="InterPro"/>
</dbReference>
<dbReference type="CDD" id="cd00051">
    <property type="entry name" value="EFh"/>
    <property type="match status" value="1"/>
</dbReference>
<accession>A0A8S1JVQ1</accession>
<dbReference type="InterPro" id="IPR002048">
    <property type="entry name" value="EF_hand_dom"/>
</dbReference>
<dbReference type="Proteomes" id="UP000692954">
    <property type="component" value="Unassembled WGS sequence"/>
</dbReference>
<dbReference type="SMART" id="SM00054">
    <property type="entry name" value="EFh"/>
    <property type="match status" value="2"/>
</dbReference>
<gene>
    <name evidence="2" type="ORF">PSON_ATCC_30995.1.T0010530</name>
</gene>
<comment type="caution">
    <text evidence="2">The sequence shown here is derived from an EMBL/GenBank/DDBJ whole genome shotgun (WGS) entry which is preliminary data.</text>
</comment>
<dbReference type="InterPro" id="IPR018247">
    <property type="entry name" value="EF_Hand_1_Ca_BS"/>
</dbReference>
<dbReference type="OrthoDB" id="442461at2759"/>
<dbReference type="PROSITE" id="PS50222">
    <property type="entry name" value="EF_HAND_2"/>
    <property type="match status" value="2"/>
</dbReference>
<name>A0A8S1JVQ1_9CILI</name>
<evidence type="ECO:0000259" key="1">
    <source>
        <dbReference type="PROSITE" id="PS50222"/>
    </source>
</evidence>
<feature type="domain" description="EF-hand" evidence="1">
    <location>
        <begin position="12"/>
        <end position="47"/>
    </location>
</feature>
<dbReference type="AlphaFoldDB" id="A0A8S1JVQ1"/>
<protein>
    <recommendedName>
        <fullName evidence="1">EF-hand domain-containing protein</fullName>
    </recommendedName>
</protein>